<dbReference type="PROSITE" id="PS50835">
    <property type="entry name" value="IG_LIKE"/>
    <property type="match status" value="2"/>
</dbReference>
<dbReference type="SUPFAM" id="SSF48726">
    <property type="entry name" value="Immunoglobulin"/>
    <property type="match status" value="2"/>
</dbReference>
<dbReference type="InterPro" id="IPR051427">
    <property type="entry name" value="Nectin/Nectin-like"/>
</dbReference>
<dbReference type="GO" id="GO:0016020">
    <property type="term" value="C:membrane"/>
    <property type="evidence" value="ECO:0007669"/>
    <property type="project" value="UniProtKB-SubCell"/>
</dbReference>
<keyword evidence="6" id="KW-0130">Cell adhesion</keyword>
<dbReference type="Proteomes" id="UP000822369">
    <property type="component" value="Chromosome 9"/>
</dbReference>
<sequence>IYFAAQVTGGSVTVELGVSATLPCKLAGTLAKDETLEQISWQRLTKEKTKLDNFFTITATAIRFINGLEPDTRFEYAGRFSDHDGTLRLHNVSLKDEGTYTCILTFFPTGNKQTNIPLRVLGMVTLSVMYVERLVFLPSCLHINLFLTFLVPPSTSVMDERPALGDQDVLLATCTAAGSKPQANVWWDSKALQSSMTQKSTLISHLNGTSTTVAFLYGRPTKHIYGSLAHCVVSHEALTENTTLPFTIQVYFAPEEVKITQKFPNVIECESTANPNPTFTWSRTFIFKVSFCNTTDISIDKLLFCSFIQKPWTLASSYVIQHPALHHQLSSLSGGSQAGWILFGLLLALTISAAAFLFFRNHTKSPSFRRREASRDTPLEQNEPIRQSGESS</sequence>
<keyword evidence="7 12" id="KW-1133">Transmembrane helix</keyword>
<keyword evidence="5" id="KW-0677">Repeat</keyword>
<feature type="domain" description="Ig-like" evidence="13">
    <location>
        <begin position="1"/>
        <end position="119"/>
    </location>
</feature>
<dbReference type="SMART" id="SM00409">
    <property type="entry name" value="IG"/>
    <property type="match status" value="1"/>
</dbReference>
<dbReference type="PANTHER" id="PTHR23277">
    <property type="entry name" value="NECTIN-RELATED"/>
    <property type="match status" value="1"/>
</dbReference>
<keyword evidence="8 12" id="KW-0472">Membrane</keyword>
<gene>
    <name evidence="14" type="ORF">G4P62_019418</name>
</gene>
<dbReference type="InterPro" id="IPR013783">
    <property type="entry name" value="Ig-like_fold"/>
</dbReference>
<comment type="similarity">
    <text evidence="2">Belongs to the nectin family.</text>
</comment>
<keyword evidence="9" id="KW-1015">Disulfide bond</keyword>
<dbReference type="InterPro" id="IPR036179">
    <property type="entry name" value="Ig-like_dom_sf"/>
</dbReference>
<evidence type="ECO:0000256" key="10">
    <source>
        <dbReference type="ARBA" id="ARBA00023180"/>
    </source>
</evidence>
<feature type="transmembrane region" description="Helical" evidence="12">
    <location>
        <begin position="338"/>
        <end position="359"/>
    </location>
</feature>
<evidence type="ECO:0000256" key="12">
    <source>
        <dbReference type="SAM" id="Phobius"/>
    </source>
</evidence>
<organism evidence="14 15">
    <name type="scientific">Nothobranchius furzeri</name>
    <name type="common">Turquoise killifish</name>
    <dbReference type="NCBI Taxonomy" id="105023"/>
    <lineage>
        <taxon>Eukaryota</taxon>
        <taxon>Metazoa</taxon>
        <taxon>Chordata</taxon>
        <taxon>Craniata</taxon>
        <taxon>Vertebrata</taxon>
        <taxon>Euteleostomi</taxon>
        <taxon>Actinopterygii</taxon>
        <taxon>Neopterygii</taxon>
        <taxon>Teleostei</taxon>
        <taxon>Neoteleostei</taxon>
        <taxon>Acanthomorphata</taxon>
        <taxon>Ovalentaria</taxon>
        <taxon>Atherinomorphae</taxon>
        <taxon>Cyprinodontiformes</taxon>
        <taxon>Nothobranchiidae</taxon>
        <taxon>Nothobranchius</taxon>
    </lineage>
</organism>
<evidence type="ECO:0000256" key="7">
    <source>
        <dbReference type="ARBA" id="ARBA00022989"/>
    </source>
</evidence>
<evidence type="ECO:0000256" key="1">
    <source>
        <dbReference type="ARBA" id="ARBA00004167"/>
    </source>
</evidence>
<evidence type="ECO:0000256" key="11">
    <source>
        <dbReference type="SAM" id="MobiDB-lite"/>
    </source>
</evidence>
<dbReference type="Pfam" id="PF08205">
    <property type="entry name" value="C2-set_2"/>
    <property type="match status" value="1"/>
</dbReference>
<accession>A0A9D2Y922</accession>
<keyword evidence="3 12" id="KW-0812">Transmembrane</keyword>
<dbReference type="GO" id="GO:0007157">
    <property type="term" value="P:heterophilic cell-cell adhesion via plasma membrane cell adhesion molecules"/>
    <property type="evidence" value="ECO:0007669"/>
    <property type="project" value="TreeGrafter"/>
</dbReference>
<dbReference type="Gene3D" id="2.60.40.10">
    <property type="entry name" value="Immunoglobulins"/>
    <property type="match status" value="2"/>
</dbReference>
<evidence type="ECO:0000256" key="2">
    <source>
        <dbReference type="ARBA" id="ARBA00007810"/>
    </source>
</evidence>
<proteinExistence type="inferred from homology"/>
<feature type="compositionally biased region" description="Basic and acidic residues" evidence="11">
    <location>
        <begin position="369"/>
        <end position="378"/>
    </location>
</feature>
<dbReference type="GO" id="GO:0007156">
    <property type="term" value="P:homophilic cell adhesion via plasma membrane adhesion molecules"/>
    <property type="evidence" value="ECO:0007669"/>
    <property type="project" value="TreeGrafter"/>
</dbReference>
<evidence type="ECO:0000313" key="14">
    <source>
        <dbReference type="EMBL" id="KAF7216230.1"/>
    </source>
</evidence>
<dbReference type="InterPro" id="IPR013106">
    <property type="entry name" value="Ig_V-set"/>
</dbReference>
<dbReference type="EMBL" id="JAAVVJ010000009">
    <property type="protein sequence ID" value="KAF7216230.1"/>
    <property type="molecule type" value="Genomic_DNA"/>
</dbReference>
<protein>
    <submittedName>
        <fullName evidence="14">Poliovirus receptor-like protein</fullName>
    </submittedName>
</protein>
<dbReference type="AlphaFoldDB" id="A0A9D2Y922"/>
<feature type="region of interest" description="Disordered" evidence="11">
    <location>
        <begin position="369"/>
        <end position="392"/>
    </location>
</feature>
<name>A0A9D2Y922_NOTFU</name>
<keyword evidence="14" id="KW-0675">Receptor</keyword>
<feature type="domain" description="Ig-like" evidence="13">
    <location>
        <begin position="153"/>
        <end position="247"/>
    </location>
</feature>
<keyword evidence="10" id="KW-0325">Glycoprotein</keyword>
<dbReference type="InterPro" id="IPR007110">
    <property type="entry name" value="Ig-like_dom"/>
</dbReference>
<evidence type="ECO:0000256" key="9">
    <source>
        <dbReference type="ARBA" id="ARBA00023157"/>
    </source>
</evidence>
<evidence type="ECO:0000313" key="15">
    <source>
        <dbReference type="Proteomes" id="UP000822369"/>
    </source>
</evidence>
<keyword evidence="4" id="KW-0732">Signal</keyword>
<dbReference type="InterPro" id="IPR003599">
    <property type="entry name" value="Ig_sub"/>
</dbReference>
<dbReference type="GO" id="GO:0005912">
    <property type="term" value="C:adherens junction"/>
    <property type="evidence" value="ECO:0007669"/>
    <property type="project" value="TreeGrafter"/>
</dbReference>
<evidence type="ECO:0000259" key="13">
    <source>
        <dbReference type="PROSITE" id="PS50835"/>
    </source>
</evidence>
<comment type="caution">
    <text evidence="14">The sequence shown here is derived from an EMBL/GenBank/DDBJ whole genome shotgun (WGS) entry which is preliminary data.</text>
</comment>
<dbReference type="PANTHER" id="PTHR23277:SF106">
    <property type="entry name" value="NECTIN-1 ISOFORM X1-RELATED"/>
    <property type="match status" value="1"/>
</dbReference>
<evidence type="ECO:0000256" key="5">
    <source>
        <dbReference type="ARBA" id="ARBA00022737"/>
    </source>
</evidence>
<evidence type="ECO:0000256" key="6">
    <source>
        <dbReference type="ARBA" id="ARBA00022889"/>
    </source>
</evidence>
<reference evidence="14" key="1">
    <citation type="submission" date="2020-03" db="EMBL/GenBank/DDBJ databases">
        <title>Intra-Species Differences in Population Size shape Life History and Genome Evolution.</title>
        <authorList>
            <person name="Willemsen D."/>
            <person name="Cui R."/>
            <person name="Valenzano D.R."/>
        </authorList>
    </citation>
    <scope>NUCLEOTIDE SEQUENCE</scope>
    <source>
        <strain evidence="14">GRZ</strain>
        <tissue evidence="14">Whole</tissue>
    </source>
</reference>
<dbReference type="InterPro" id="IPR013162">
    <property type="entry name" value="CD80_C2-set"/>
</dbReference>
<comment type="subcellular location">
    <subcellularLocation>
        <location evidence="1">Membrane</location>
        <topology evidence="1">Single-pass membrane protein</topology>
    </subcellularLocation>
</comment>
<dbReference type="Pfam" id="PF07686">
    <property type="entry name" value="V-set"/>
    <property type="match status" value="1"/>
</dbReference>
<evidence type="ECO:0000256" key="4">
    <source>
        <dbReference type="ARBA" id="ARBA00022729"/>
    </source>
</evidence>
<dbReference type="SMART" id="SM00406">
    <property type="entry name" value="IGv"/>
    <property type="match status" value="1"/>
</dbReference>
<evidence type="ECO:0000256" key="3">
    <source>
        <dbReference type="ARBA" id="ARBA00022692"/>
    </source>
</evidence>
<evidence type="ECO:0000256" key="8">
    <source>
        <dbReference type="ARBA" id="ARBA00023136"/>
    </source>
</evidence>
<feature type="non-terminal residue" evidence="14">
    <location>
        <position position="392"/>
    </location>
</feature>